<evidence type="ECO:0000313" key="1">
    <source>
        <dbReference type="EMBL" id="KAG0443488.1"/>
    </source>
</evidence>
<reference evidence="1 2" key="1">
    <citation type="journal article" date="2020" name="Cell">
        <title>Large-Scale Comparative Analyses of Tick Genomes Elucidate Their Genetic Diversity and Vector Capacities.</title>
        <authorList>
            <consortium name="Tick Genome and Microbiome Consortium (TIGMIC)"/>
            <person name="Jia N."/>
            <person name="Wang J."/>
            <person name="Shi W."/>
            <person name="Du L."/>
            <person name="Sun Y."/>
            <person name="Zhan W."/>
            <person name="Jiang J.F."/>
            <person name="Wang Q."/>
            <person name="Zhang B."/>
            <person name="Ji P."/>
            <person name="Bell-Sakyi L."/>
            <person name="Cui X.M."/>
            <person name="Yuan T.T."/>
            <person name="Jiang B.G."/>
            <person name="Yang W.F."/>
            <person name="Lam T.T."/>
            <person name="Chang Q.C."/>
            <person name="Ding S.J."/>
            <person name="Wang X.J."/>
            <person name="Zhu J.G."/>
            <person name="Ruan X.D."/>
            <person name="Zhao L."/>
            <person name="Wei J.T."/>
            <person name="Ye R.Z."/>
            <person name="Que T.C."/>
            <person name="Du C.H."/>
            <person name="Zhou Y.H."/>
            <person name="Cheng J.X."/>
            <person name="Dai P.F."/>
            <person name="Guo W.B."/>
            <person name="Han X.H."/>
            <person name="Huang E.J."/>
            <person name="Li L.F."/>
            <person name="Wei W."/>
            <person name="Gao Y.C."/>
            <person name="Liu J.Z."/>
            <person name="Shao H.Z."/>
            <person name="Wang X."/>
            <person name="Wang C.C."/>
            <person name="Yang T.C."/>
            <person name="Huo Q.B."/>
            <person name="Li W."/>
            <person name="Chen H.Y."/>
            <person name="Chen S.E."/>
            <person name="Zhou L.G."/>
            <person name="Ni X.B."/>
            <person name="Tian J.H."/>
            <person name="Sheng Y."/>
            <person name="Liu T."/>
            <person name="Pan Y.S."/>
            <person name="Xia L.Y."/>
            <person name="Li J."/>
            <person name="Zhao F."/>
            <person name="Cao W.C."/>
        </authorList>
    </citation>
    <scope>NUCLEOTIDE SEQUENCE [LARGE SCALE GENOMIC DNA]</scope>
    <source>
        <strain evidence="1">Iper-2018</strain>
    </source>
</reference>
<dbReference type="EMBL" id="JABSTQ010003341">
    <property type="protein sequence ID" value="KAG0443488.1"/>
    <property type="molecule type" value="Genomic_DNA"/>
</dbReference>
<organism evidence="1 2">
    <name type="scientific">Ixodes persulcatus</name>
    <name type="common">Taiga tick</name>
    <dbReference type="NCBI Taxonomy" id="34615"/>
    <lineage>
        <taxon>Eukaryota</taxon>
        <taxon>Metazoa</taxon>
        <taxon>Ecdysozoa</taxon>
        <taxon>Arthropoda</taxon>
        <taxon>Chelicerata</taxon>
        <taxon>Arachnida</taxon>
        <taxon>Acari</taxon>
        <taxon>Parasitiformes</taxon>
        <taxon>Ixodida</taxon>
        <taxon>Ixodoidea</taxon>
        <taxon>Ixodidae</taxon>
        <taxon>Ixodinae</taxon>
        <taxon>Ixodes</taxon>
    </lineage>
</organism>
<gene>
    <name evidence="1" type="ORF">HPB47_014861</name>
</gene>
<proteinExistence type="predicted"/>
<name>A0AC60QXC8_IXOPE</name>
<sequence>VVKPRRTFELRSIESQIGEAMLGPVATELHQDYKIRRLAAQDIFIICTNDDEDAARLEKIRTLHLPGLESEVEAYPTRPAEMCRGILHGIRQGLDNATIRSLTRAGDTEVLKARRLEKSQTAQPRGYSCETCEKAGAQEDHECVPFCALCGSPHSTYATECKQKFYRPDSPKMTQKRRNEGAGAGEDDNDIDVKQKEKQIAELSPGKRQSKFEEWKDASVKTGKGSGQHNQMAFPIEQAIPSPQKPLGDVYFKLIQEMRTEVAQLKEQIQQMQQQMQMFQTEMQTLESKSNKRFERLEMRNSQNLNLDGQEEVH</sequence>
<comment type="caution">
    <text evidence="1">The sequence shown here is derived from an EMBL/GenBank/DDBJ whole genome shotgun (WGS) entry which is preliminary data.</text>
</comment>
<feature type="non-terminal residue" evidence="1">
    <location>
        <position position="1"/>
    </location>
</feature>
<accession>A0AC60QXC8</accession>
<protein>
    <submittedName>
        <fullName evidence="1">Uncharacterized protein</fullName>
    </submittedName>
</protein>
<keyword evidence="2" id="KW-1185">Reference proteome</keyword>
<evidence type="ECO:0000313" key="2">
    <source>
        <dbReference type="Proteomes" id="UP000805193"/>
    </source>
</evidence>
<dbReference type="Proteomes" id="UP000805193">
    <property type="component" value="Unassembled WGS sequence"/>
</dbReference>